<dbReference type="OrthoDB" id="4485518at2"/>
<sequence>MTTRLLVGVMAVLLLLYIVLVGQRAMLLVATGEPIAIVMGIALMVIPLIGLWALARELLFGIRADKLGRQLGDEHALPDEELPVRPSGRPLREAADEVFPRYRAEVEQNPEDWRAWYRLGLAYDGAGDRRRARQAIREAISLERRAV</sequence>
<dbReference type="STRING" id="123320.SAMN06309945_2395"/>
<evidence type="ECO:0000256" key="2">
    <source>
        <dbReference type="SAM" id="Phobius"/>
    </source>
</evidence>
<dbReference type="EMBL" id="FUZP01000002">
    <property type="protein sequence ID" value="SKC64679.1"/>
    <property type="molecule type" value="Genomic_DNA"/>
</dbReference>
<protein>
    <submittedName>
        <fullName evidence="3">Uncharacterized protein</fullName>
    </submittedName>
</protein>
<dbReference type="SUPFAM" id="SSF48452">
    <property type="entry name" value="TPR-like"/>
    <property type="match status" value="1"/>
</dbReference>
<keyword evidence="2" id="KW-0812">Transmembrane</keyword>
<proteinExistence type="predicted"/>
<feature type="transmembrane region" description="Helical" evidence="2">
    <location>
        <begin position="34"/>
        <end position="55"/>
    </location>
</feature>
<evidence type="ECO:0000313" key="4">
    <source>
        <dbReference type="Proteomes" id="UP000190857"/>
    </source>
</evidence>
<reference evidence="3 4" key="1">
    <citation type="submission" date="2017-02" db="EMBL/GenBank/DDBJ databases">
        <authorList>
            <person name="Peterson S.W."/>
        </authorList>
    </citation>
    <scope>NUCLEOTIDE SEQUENCE [LARGE SCALE GENOMIC DNA]</scope>
    <source>
        <strain evidence="3 4">VKM Ac-2059</strain>
    </source>
</reference>
<accession>A0A1T5KMK4</accession>
<evidence type="ECO:0000256" key="1">
    <source>
        <dbReference type="PROSITE-ProRule" id="PRU00339"/>
    </source>
</evidence>
<dbReference type="Proteomes" id="UP000190857">
    <property type="component" value="Unassembled WGS sequence"/>
</dbReference>
<dbReference type="InterPro" id="IPR019734">
    <property type="entry name" value="TPR_rpt"/>
</dbReference>
<feature type="repeat" description="TPR" evidence="1">
    <location>
        <begin position="113"/>
        <end position="146"/>
    </location>
</feature>
<keyword evidence="1" id="KW-0802">TPR repeat</keyword>
<dbReference type="PROSITE" id="PS50005">
    <property type="entry name" value="TPR"/>
    <property type="match status" value="1"/>
</dbReference>
<gene>
    <name evidence="3" type="ORF">SAMN06309945_2395</name>
</gene>
<dbReference type="InterPro" id="IPR011990">
    <property type="entry name" value="TPR-like_helical_dom_sf"/>
</dbReference>
<keyword evidence="2" id="KW-1133">Transmembrane helix</keyword>
<keyword evidence="2" id="KW-0472">Membrane</keyword>
<name>A0A1T5KMK4_9MICO</name>
<organism evidence="3 4">
    <name type="scientific">Okibacterium fritillariae</name>
    <dbReference type="NCBI Taxonomy" id="123320"/>
    <lineage>
        <taxon>Bacteria</taxon>
        <taxon>Bacillati</taxon>
        <taxon>Actinomycetota</taxon>
        <taxon>Actinomycetes</taxon>
        <taxon>Micrococcales</taxon>
        <taxon>Microbacteriaceae</taxon>
        <taxon>Okibacterium</taxon>
    </lineage>
</organism>
<evidence type="ECO:0000313" key="3">
    <source>
        <dbReference type="EMBL" id="SKC64679.1"/>
    </source>
</evidence>
<keyword evidence="4" id="KW-1185">Reference proteome</keyword>
<dbReference type="AlphaFoldDB" id="A0A1T5KMK4"/>
<dbReference type="Gene3D" id="1.25.40.10">
    <property type="entry name" value="Tetratricopeptide repeat domain"/>
    <property type="match status" value="1"/>
</dbReference>
<dbReference type="RefSeq" id="WP_079728415.1">
    <property type="nucleotide sequence ID" value="NZ_FUZP01000002.1"/>
</dbReference>